<dbReference type="EMBL" id="AMFJ01000528">
    <property type="protein sequence ID" value="EKE27175.1"/>
    <property type="molecule type" value="Genomic_DNA"/>
</dbReference>
<gene>
    <name evidence="1" type="ORF">ACD_4C00012G0004</name>
</gene>
<accession>K2GV63</accession>
<protein>
    <submittedName>
        <fullName evidence="1">Uncharacterized protein</fullName>
    </submittedName>
</protein>
<sequence length="287" mass="35591">MINFSANNSNSFNKEWNSLWVIPFLTRKTLSPEVMLTKATQEKILKELSSDTYNYLKAKLPKYILEFVLPYSIYYYHFKKYNDWEIFFDENYKLSDSQKFVQKIFKKLNSIWLWEDEMDFKNILFGSEDWAAWCYYFSWNFKEPKIPYFNVYDDPNYWWYEDEPFLYNDFQLRISDIAPYYIVSFWKYDKTRAPTFDKDEPFSYHPDSNKYYSIYEPEIEEERKYFEGIDVIMKEIWYSKIDEKLLKIVLPVQWDLYSSIPTPENWIDRWWSEAYWPYTLRHLLFGE</sequence>
<proteinExistence type="predicted"/>
<reference evidence="1" key="1">
    <citation type="journal article" date="2012" name="Science">
        <title>Fermentation, hydrogen, and sulfur metabolism in multiple uncultivated bacterial phyla.</title>
        <authorList>
            <person name="Wrighton K.C."/>
            <person name="Thomas B.C."/>
            <person name="Sharon I."/>
            <person name="Miller C.S."/>
            <person name="Castelle C.J."/>
            <person name="VerBerkmoes N.C."/>
            <person name="Wilkins M.J."/>
            <person name="Hettich R.L."/>
            <person name="Lipton M.S."/>
            <person name="Williams K.H."/>
            <person name="Long P.E."/>
            <person name="Banfield J.F."/>
        </authorList>
    </citation>
    <scope>NUCLEOTIDE SEQUENCE [LARGE SCALE GENOMIC DNA]</scope>
</reference>
<evidence type="ECO:0000313" key="1">
    <source>
        <dbReference type="EMBL" id="EKE27175.1"/>
    </source>
</evidence>
<dbReference type="AlphaFoldDB" id="K2GV63"/>
<organism evidence="1">
    <name type="scientific">uncultured bacterium</name>
    <name type="common">gcode 4</name>
    <dbReference type="NCBI Taxonomy" id="1234023"/>
    <lineage>
        <taxon>Bacteria</taxon>
        <taxon>environmental samples</taxon>
    </lineage>
</organism>
<name>K2GV63_9BACT</name>
<comment type="caution">
    <text evidence="1">The sequence shown here is derived from an EMBL/GenBank/DDBJ whole genome shotgun (WGS) entry which is preliminary data.</text>
</comment>